<proteinExistence type="inferred from homology"/>
<dbReference type="InterPro" id="IPR017972">
    <property type="entry name" value="Cyt_P450_CS"/>
</dbReference>
<dbReference type="PANTHER" id="PTHR46696:SF4">
    <property type="entry name" value="BIOTIN BIOSYNTHESIS CYTOCHROME P450"/>
    <property type="match status" value="1"/>
</dbReference>
<dbReference type="GO" id="GO:0006707">
    <property type="term" value="P:cholesterol catabolic process"/>
    <property type="evidence" value="ECO:0007669"/>
    <property type="project" value="TreeGrafter"/>
</dbReference>
<evidence type="ECO:0000256" key="1">
    <source>
        <dbReference type="ARBA" id="ARBA00010617"/>
    </source>
</evidence>
<evidence type="ECO:0000313" key="5">
    <source>
        <dbReference type="Proteomes" id="UP000610558"/>
    </source>
</evidence>
<name>A0A927C3Z0_9GAMM</name>
<comment type="similarity">
    <text evidence="1 2">Belongs to the cytochrome P450 family.</text>
</comment>
<dbReference type="AlphaFoldDB" id="A0A927C3Z0"/>
<dbReference type="GO" id="GO:0020037">
    <property type="term" value="F:heme binding"/>
    <property type="evidence" value="ECO:0007669"/>
    <property type="project" value="InterPro"/>
</dbReference>
<dbReference type="InterPro" id="IPR002397">
    <property type="entry name" value="Cyt_P450_B"/>
</dbReference>
<dbReference type="Gene3D" id="1.10.630.10">
    <property type="entry name" value="Cytochrome P450"/>
    <property type="match status" value="1"/>
</dbReference>
<dbReference type="Pfam" id="PF00067">
    <property type="entry name" value="p450"/>
    <property type="match status" value="1"/>
</dbReference>
<keyword evidence="5" id="KW-1185">Reference proteome</keyword>
<evidence type="ECO:0000313" key="4">
    <source>
        <dbReference type="EMBL" id="MBD2859407.1"/>
    </source>
</evidence>
<dbReference type="Proteomes" id="UP000610558">
    <property type="component" value="Unassembled WGS sequence"/>
</dbReference>
<dbReference type="InterPro" id="IPR036396">
    <property type="entry name" value="Cyt_P450_sf"/>
</dbReference>
<keyword evidence="2" id="KW-0479">Metal-binding</keyword>
<reference evidence="4" key="1">
    <citation type="submission" date="2020-09" db="EMBL/GenBank/DDBJ databases">
        <authorList>
            <person name="Yoon J.-W."/>
        </authorList>
    </citation>
    <scope>NUCLEOTIDE SEQUENCE</scope>
    <source>
        <strain evidence="4">KMU-158</strain>
    </source>
</reference>
<keyword evidence="2" id="KW-0560">Oxidoreductase</keyword>
<dbReference type="GO" id="GO:0036199">
    <property type="term" value="F:cholest-4-en-3-one 26-monooxygenase activity"/>
    <property type="evidence" value="ECO:0007669"/>
    <property type="project" value="TreeGrafter"/>
</dbReference>
<evidence type="ECO:0000256" key="2">
    <source>
        <dbReference type="RuleBase" id="RU000461"/>
    </source>
</evidence>
<feature type="region of interest" description="Disordered" evidence="3">
    <location>
        <begin position="30"/>
        <end position="49"/>
    </location>
</feature>
<accession>A0A927C3Z0</accession>
<dbReference type="PRINTS" id="PR00385">
    <property type="entry name" value="P450"/>
</dbReference>
<dbReference type="RefSeq" id="WP_190765223.1">
    <property type="nucleotide sequence ID" value="NZ_JACXLD010000005.1"/>
</dbReference>
<protein>
    <submittedName>
        <fullName evidence="4">Cytochrome P450</fullName>
    </submittedName>
</protein>
<keyword evidence="2" id="KW-0349">Heme</keyword>
<keyword evidence="2" id="KW-0408">Iron</keyword>
<sequence length="465" mass="52674">MSALFQLRREILTEALISLSGLQAYAISRKEAKRPRSKPTSTPIAKPVTPEDFRPLEHQCFQNPYAFYKVLRDSHPLYQLENGIYCVSRYEDIVAVSRDVETYSSTHQGVIAGLKKGQDLLAQIKQFDTLSALGIIPADVLATSDQPSHTSERKVGHGMLNARFVKKMEEEVDVLCSQMLDEFLDRGQVEFMAEFGWKLPMLLIVRLLGLPEADFPKIKQWCVHGINSQSGITSSAELIRDRSETLKFLRYCWRKYNAAKKNPQQNFIGMLVAAAADPDTDFDDKRAVSTIFQLLIAGSDSSATSMGNALKMLIENPDIQQQIRADLDLLPAFIEEVFRMESAFQGHFRWVKKDTELHGVTLEKGSRVFLMWASGNRDDRVFPNPDAIDLNRANGKKHLTFGHGIHACLGRELARIEIRIVLQQFLEKTENLEIVGDSPFIASMFARTLVQLPIRFDKRVARNDQ</sequence>
<evidence type="ECO:0000256" key="3">
    <source>
        <dbReference type="SAM" id="MobiDB-lite"/>
    </source>
</evidence>
<dbReference type="PROSITE" id="PS00086">
    <property type="entry name" value="CYTOCHROME_P450"/>
    <property type="match status" value="1"/>
</dbReference>
<dbReference type="SUPFAM" id="SSF48264">
    <property type="entry name" value="Cytochrome P450"/>
    <property type="match status" value="1"/>
</dbReference>
<keyword evidence="2" id="KW-0503">Monooxygenase</keyword>
<dbReference type="PRINTS" id="PR00359">
    <property type="entry name" value="BP450"/>
</dbReference>
<dbReference type="GO" id="GO:0008395">
    <property type="term" value="F:steroid hydroxylase activity"/>
    <property type="evidence" value="ECO:0007669"/>
    <property type="project" value="TreeGrafter"/>
</dbReference>
<dbReference type="PANTHER" id="PTHR46696">
    <property type="entry name" value="P450, PUTATIVE (EUROFUNG)-RELATED"/>
    <property type="match status" value="1"/>
</dbReference>
<dbReference type="EMBL" id="JACXLD010000005">
    <property type="protein sequence ID" value="MBD2859407.1"/>
    <property type="molecule type" value="Genomic_DNA"/>
</dbReference>
<dbReference type="InterPro" id="IPR001128">
    <property type="entry name" value="Cyt_P450"/>
</dbReference>
<organism evidence="4 5">
    <name type="scientific">Spongiibacter pelagi</name>
    <dbReference type="NCBI Taxonomy" id="2760804"/>
    <lineage>
        <taxon>Bacteria</taxon>
        <taxon>Pseudomonadati</taxon>
        <taxon>Pseudomonadota</taxon>
        <taxon>Gammaproteobacteria</taxon>
        <taxon>Cellvibrionales</taxon>
        <taxon>Spongiibacteraceae</taxon>
        <taxon>Spongiibacter</taxon>
    </lineage>
</organism>
<gene>
    <name evidence="4" type="ORF">IB286_10360</name>
</gene>
<comment type="caution">
    <text evidence="4">The sequence shown here is derived from an EMBL/GenBank/DDBJ whole genome shotgun (WGS) entry which is preliminary data.</text>
</comment>
<dbReference type="GO" id="GO:0005506">
    <property type="term" value="F:iron ion binding"/>
    <property type="evidence" value="ECO:0007669"/>
    <property type="project" value="InterPro"/>
</dbReference>